<evidence type="ECO:0000313" key="1">
    <source>
        <dbReference type="EMBL" id="SDJ27333.1"/>
    </source>
</evidence>
<dbReference type="EMBL" id="FNDI01000040">
    <property type="protein sequence ID" value="SDJ27333.1"/>
    <property type="molecule type" value="Genomic_DNA"/>
</dbReference>
<sequence length="160" mass="18348">MGQVWFVAGKGLKKLESAVANGFPEGYRDEGVITVPTRHDLPYLAEGLESGAIYEYAQDSWFTFGRRFEFYDQLEKLADFANFKERPPGSDQTGQFREIFRGGDFFGPVVSAKLAADFSYWEPLARARGILEESFYAYYKHWKEMFEFAANDGAVWLRCS</sequence>
<dbReference type="Proteomes" id="UP000198900">
    <property type="component" value="Unassembled WGS sequence"/>
</dbReference>
<gene>
    <name evidence="1" type="ORF">SAMN04487926_14051</name>
</gene>
<accession>A0A7Z7FPJ5</accession>
<comment type="caution">
    <text evidence="1">The sequence shown here is derived from an EMBL/GenBank/DDBJ whole genome shotgun (WGS) entry which is preliminary data.</text>
</comment>
<organism evidence="1 2">
    <name type="scientific">Paraburkholderia steynii</name>
    <dbReference type="NCBI Taxonomy" id="1245441"/>
    <lineage>
        <taxon>Bacteria</taxon>
        <taxon>Pseudomonadati</taxon>
        <taxon>Pseudomonadota</taxon>
        <taxon>Betaproteobacteria</taxon>
        <taxon>Burkholderiales</taxon>
        <taxon>Burkholderiaceae</taxon>
        <taxon>Paraburkholderia</taxon>
    </lineage>
</organism>
<keyword evidence="2" id="KW-1185">Reference proteome</keyword>
<dbReference type="AlphaFoldDB" id="A0A7Z7FPJ5"/>
<proteinExistence type="predicted"/>
<evidence type="ECO:0008006" key="3">
    <source>
        <dbReference type="Google" id="ProtNLM"/>
    </source>
</evidence>
<reference evidence="1" key="1">
    <citation type="submission" date="2016-10" db="EMBL/GenBank/DDBJ databases">
        <authorList>
            <person name="Varghese N."/>
            <person name="Submissions S."/>
        </authorList>
    </citation>
    <scope>NUCLEOTIDE SEQUENCE [LARGE SCALE GENOMIC DNA]</scope>
    <source>
        <strain evidence="1">YR281</strain>
    </source>
</reference>
<protein>
    <recommendedName>
        <fullName evidence="3">DUF1877 domain-containing protein</fullName>
    </recommendedName>
</protein>
<name>A0A7Z7FPJ5_9BURK</name>
<evidence type="ECO:0000313" key="2">
    <source>
        <dbReference type="Proteomes" id="UP000198900"/>
    </source>
</evidence>
<dbReference type="RefSeq" id="WP_091789603.1">
    <property type="nucleotide sequence ID" value="NZ_FNDI01000040.1"/>
</dbReference>